<proteinExistence type="predicted"/>
<dbReference type="InterPro" id="IPR057727">
    <property type="entry name" value="WCX_dom"/>
</dbReference>
<dbReference type="OrthoDB" id="9767131at2"/>
<dbReference type="Pfam" id="PF25583">
    <property type="entry name" value="WCX"/>
    <property type="match status" value="1"/>
</dbReference>
<dbReference type="InterPro" id="IPR051534">
    <property type="entry name" value="CBASS_pafABC_assoc_protein"/>
</dbReference>
<evidence type="ECO:0000313" key="2">
    <source>
        <dbReference type="EMBL" id="QAA31827.1"/>
    </source>
</evidence>
<dbReference type="KEGG" id="cmah:C1I91_09305"/>
<evidence type="ECO:0000259" key="1">
    <source>
        <dbReference type="Pfam" id="PF25583"/>
    </source>
</evidence>
<protein>
    <recommendedName>
        <fullName evidence="1">WCX domain-containing protein</fullName>
    </recommendedName>
</protein>
<dbReference type="PANTHER" id="PTHR34580">
    <property type="match status" value="1"/>
</dbReference>
<sequence>MASNYIKFYTFFDILRKHSNNENMLSMKKILQMMEEQTGDKIDRRTIYEYIKNFKELGFDIREYSENKRGYYLNSSNINNDYCIDVSMNYSNKIAVKIEFDNELRDEINNLKEVVDILSDGERTFIAKIETSNYNKLISWVLHFGCKAKVMEPPEVRDAIKEEVKKLHERYI</sequence>
<dbReference type="RefSeq" id="WP_128212623.1">
    <property type="nucleotide sequence ID" value="NZ_CP025746.1"/>
</dbReference>
<organism evidence="2 3">
    <name type="scientific">Clostridium manihotivorum</name>
    <dbReference type="NCBI Taxonomy" id="2320868"/>
    <lineage>
        <taxon>Bacteria</taxon>
        <taxon>Bacillati</taxon>
        <taxon>Bacillota</taxon>
        <taxon>Clostridia</taxon>
        <taxon>Eubacteriales</taxon>
        <taxon>Clostridiaceae</taxon>
        <taxon>Clostridium</taxon>
    </lineage>
</organism>
<gene>
    <name evidence="2" type="ORF">C1I91_09305</name>
</gene>
<keyword evidence="3" id="KW-1185">Reference proteome</keyword>
<name>A0A410DRY2_9CLOT</name>
<evidence type="ECO:0000313" key="3">
    <source>
        <dbReference type="Proteomes" id="UP000286268"/>
    </source>
</evidence>
<dbReference type="Proteomes" id="UP000286268">
    <property type="component" value="Chromosome"/>
</dbReference>
<dbReference type="AlphaFoldDB" id="A0A410DRY2"/>
<dbReference type="EMBL" id="CP025746">
    <property type="protein sequence ID" value="QAA31827.1"/>
    <property type="molecule type" value="Genomic_DNA"/>
</dbReference>
<accession>A0A410DRY2</accession>
<reference evidence="2 3" key="1">
    <citation type="submission" date="2018-01" db="EMBL/GenBank/DDBJ databases">
        <title>Genome Sequencing and Assembly of Anaerobacter polyendosporus strain CT4.</title>
        <authorList>
            <person name="Tachaapaikoon C."/>
            <person name="Sutheeworapong S."/>
            <person name="Jenjaroenpun P."/>
            <person name="Wongsurawat T."/>
            <person name="Nookeaw I."/>
            <person name="Cheawchanlertfa P."/>
            <person name="Kosugi A."/>
            <person name="Cheevadhanarak S."/>
            <person name="Ratanakhanokchai K."/>
        </authorList>
    </citation>
    <scope>NUCLEOTIDE SEQUENCE [LARGE SCALE GENOMIC DNA]</scope>
    <source>
        <strain evidence="2 3">CT4</strain>
    </source>
</reference>
<feature type="domain" description="WCX" evidence="1">
    <location>
        <begin position="93"/>
        <end position="167"/>
    </location>
</feature>
<dbReference type="PANTHER" id="PTHR34580:SF1">
    <property type="entry name" value="PROTEIN PAFC"/>
    <property type="match status" value="1"/>
</dbReference>